<gene>
    <name evidence="11" type="ORF">J2Z28_001707</name>
</gene>
<dbReference type="PANTHER" id="PTHR42713:SF3">
    <property type="entry name" value="TRANSCRIPTIONAL REGULATORY PROTEIN HPTR"/>
    <property type="match status" value="1"/>
</dbReference>
<dbReference type="PROSITE" id="PS01124">
    <property type="entry name" value="HTH_ARAC_FAMILY_2"/>
    <property type="match status" value="1"/>
</dbReference>
<dbReference type="CDD" id="cd17536">
    <property type="entry name" value="REC_YesN-like"/>
    <property type="match status" value="1"/>
</dbReference>
<evidence type="ECO:0000259" key="10">
    <source>
        <dbReference type="PROSITE" id="PS50110"/>
    </source>
</evidence>
<dbReference type="InterPro" id="IPR009057">
    <property type="entry name" value="Homeodomain-like_sf"/>
</dbReference>
<feature type="domain" description="Response regulatory" evidence="10">
    <location>
        <begin position="3"/>
        <end position="120"/>
    </location>
</feature>
<evidence type="ECO:0000256" key="5">
    <source>
        <dbReference type="ARBA" id="ARBA00023015"/>
    </source>
</evidence>
<evidence type="ECO:0000313" key="12">
    <source>
        <dbReference type="Proteomes" id="UP000810207"/>
    </source>
</evidence>
<sequence>MYRVLLVDDEEDVREGLVVEVDWEALDLRIVGLAENGREALEMAERVEPDIVVTDISMPFMNGLELAQRLRKRNPLVKVVILTGYDEFDYARQAISLSVDEYLLKPFSAGHLTELLTRLRAQMAAEVAEREGVQQLREHYHTSLPLLQADLMATLLHRQKSSTYIHSKAKQCGLDLTGERYGVSVLTLHMEGDAELKRFAALNIAAEVWAEHGAGHAFMHQETIVLLYVDRSGGTDGAKRQQEALENVMRSINHYLRIPATVGSGQIVDTLADVNHAYEDALLALDYRLVPGTDSIIYIADVERQTAGKLRFDELKQQTLTRCLKAGTQAELEEALAIIFREITVEHGRSDIQLYLIEVLTTVWKAAQASGEAMEDIFGAGFQLYADLFRLPGLTEAQKKVQEVCLLVQHRIASGRQHVYKDIVEQALVFTKEHYADPDLSIQKVCGHLHISSGYFCGIFKKEVQLTFLQYLMQIRMEAARELLRSTELKSFEIAEQVGFAEPNYFSFCFKKHIGVSPKEYRKQASQAASEGSIR</sequence>
<proteinExistence type="predicted"/>
<evidence type="ECO:0000256" key="1">
    <source>
        <dbReference type="ARBA" id="ARBA00004496"/>
    </source>
</evidence>
<keyword evidence="3 8" id="KW-0597">Phosphoprotein</keyword>
<dbReference type="Gene3D" id="1.10.10.60">
    <property type="entry name" value="Homeodomain-like"/>
    <property type="match status" value="2"/>
</dbReference>
<dbReference type="Pfam" id="PF17853">
    <property type="entry name" value="GGDEF_2"/>
    <property type="match status" value="1"/>
</dbReference>
<evidence type="ECO:0000256" key="4">
    <source>
        <dbReference type="ARBA" id="ARBA00023012"/>
    </source>
</evidence>
<keyword evidence="2" id="KW-0963">Cytoplasm</keyword>
<evidence type="ECO:0000256" key="6">
    <source>
        <dbReference type="ARBA" id="ARBA00023125"/>
    </source>
</evidence>
<evidence type="ECO:0000256" key="3">
    <source>
        <dbReference type="ARBA" id="ARBA00022553"/>
    </source>
</evidence>
<dbReference type="SMART" id="SM00448">
    <property type="entry name" value="REC"/>
    <property type="match status" value="1"/>
</dbReference>
<dbReference type="Gene3D" id="3.40.50.2300">
    <property type="match status" value="1"/>
</dbReference>
<feature type="modified residue" description="4-aspartylphosphate" evidence="8">
    <location>
        <position position="55"/>
    </location>
</feature>
<dbReference type="InterPro" id="IPR001789">
    <property type="entry name" value="Sig_transdc_resp-reg_receiver"/>
</dbReference>
<keyword evidence="7" id="KW-0804">Transcription</keyword>
<comment type="caution">
    <text evidence="11">The sequence shown here is derived from an EMBL/GenBank/DDBJ whole genome shotgun (WGS) entry which is preliminary data.</text>
</comment>
<dbReference type="SUPFAM" id="SSF46689">
    <property type="entry name" value="Homeodomain-like"/>
    <property type="match status" value="1"/>
</dbReference>
<keyword evidence="12" id="KW-1185">Reference proteome</keyword>
<keyword evidence="5" id="KW-0805">Transcription regulation</keyword>
<dbReference type="InterPro" id="IPR020449">
    <property type="entry name" value="Tscrpt_reg_AraC-type_HTH"/>
</dbReference>
<dbReference type="SMART" id="SM00342">
    <property type="entry name" value="HTH_ARAC"/>
    <property type="match status" value="1"/>
</dbReference>
<dbReference type="RefSeq" id="WP_211081882.1">
    <property type="nucleotide sequence ID" value="NZ_CBCSLC010000016.1"/>
</dbReference>
<keyword evidence="4" id="KW-0902">Two-component regulatory system</keyword>
<feature type="domain" description="HTH araC/xylS-type" evidence="9">
    <location>
        <begin position="425"/>
        <end position="524"/>
    </location>
</feature>
<dbReference type="PROSITE" id="PS50110">
    <property type="entry name" value="RESPONSE_REGULATORY"/>
    <property type="match status" value="1"/>
</dbReference>
<keyword evidence="6" id="KW-0238">DNA-binding</keyword>
<dbReference type="PANTHER" id="PTHR42713">
    <property type="entry name" value="HISTIDINE KINASE-RELATED"/>
    <property type="match status" value="1"/>
</dbReference>
<organism evidence="11 12">
    <name type="scientific">Paenibacillus xylanexedens</name>
    <dbReference type="NCBI Taxonomy" id="528191"/>
    <lineage>
        <taxon>Bacteria</taxon>
        <taxon>Bacillati</taxon>
        <taxon>Bacillota</taxon>
        <taxon>Bacilli</taxon>
        <taxon>Bacillales</taxon>
        <taxon>Paenibacillaceae</taxon>
        <taxon>Paenibacillus</taxon>
    </lineage>
</organism>
<accession>A0ABS4RQC8</accession>
<dbReference type="Pfam" id="PF12833">
    <property type="entry name" value="HTH_18"/>
    <property type="match status" value="1"/>
</dbReference>
<dbReference type="SUPFAM" id="SSF52172">
    <property type="entry name" value="CheY-like"/>
    <property type="match status" value="1"/>
</dbReference>
<protein>
    <submittedName>
        <fullName evidence="11">Two-component system response regulator YesN</fullName>
    </submittedName>
</protein>
<dbReference type="EMBL" id="JAGIKV010000005">
    <property type="protein sequence ID" value="MBP2245091.1"/>
    <property type="molecule type" value="Genomic_DNA"/>
</dbReference>
<evidence type="ECO:0000256" key="8">
    <source>
        <dbReference type="PROSITE-ProRule" id="PRU00169"/>
    </source>
</evidence>
<dbReference type="Proteomes" id="UP000810207">
    <property type="component" value="Unassembled WGS sequence"/>
</dbReference>
<dbReference type="InterPro" id="IPR041522">
    <property type="entry name" value="CdaR_GGDEF"/>
</dbReference>
<evidence type="ECO:0000256" key="7">
    <source>
        <dbReference type="ARBA" id="ARBA00023163"/>
    </source>
</evidence>
<dbReference type="InterPro" id="IPR011006">
    <property type="entry name" value="CheY-like_superfamily"/>
</dbReference>
<dbReference type="InterPro" id="IPR051552">
    <property type="entry name" value="HptR"/>
</dbReference>
<name>A0ABS4RQC8_PAEXY</name>
<evidence type="ECO:0000259" key="9">
    <source>
        <dbReference type="PROSITE" id="PS01124"/>
    </source>
</evidence>
<comment type="subcellular location">
    <subcellularLocation>
        <location evidence="1">Cytoplasm</location>
    </subcellularLocation>
</comment>
<dbReference type="InterPro" id="IPR018060">
    <property type="entry name" value="HTH_AraC"/>
</dbReference>
<reference evidence="11 12" key="1">
    <citation type="submission" date="2021-03" db="EMBL/GenBank/DDBJ databases">
        <title>Genomic Encyclopedia of Type Strains, Phase IV (KMG-IV): sequencing the most valuable type-strain genomes for metagenomic binning, comparative biology and taxonomic classification.</title>
        <authorList>
            <person name="Goeker M."/>
        </authorList>
    </citation>
    <scope>NUCLEOTIDE SEQUENCE [LARGE SCALE GENOMIC DNA]</scope>
    <source>
        <strain evidence="11 12">DSM 21292</strain>
    </source>
</reference>
<evidence type="ECO:0000256" key="2">
    <source>
        <dbReference type="ARBA" id="ARBA00022490"/>
    </source>
</evidence>
<evidence type="ECO:0000313" key="11">
    <source>
        <dbReference type="EMBL" id="MBP2245091.1"/>
    </source>
</evidence>
<dbReference type="Pfam" id="PF00072">
    <property type="entry name" value="Response_reg"/>
    <property type="match status" value="1"/>
</dbReference>
<dbReference type="PRINTS" id="PR00032">
    <property type="entry name" value="HTHARAC"/>
</dbReference>